<proteinExistence type="predicted"/>
<dbReference type="Proteomes" id="UP001596958">
    <property type="component" value="Unassembled WGS sequence"/>
</dbReference>
<keyword evidence="3" id="KW-1185">Reference proteome</keyword>
<name>A0ABW2YZQ8_9SPHI</name>
<sequence length="333" mass="36690">MKINLKIVALALILGVAVNASAQVAAQAPAGPQVNQADRDELIFLTPSWKGERFADGRPKVADDIIQRMKSVSIEEAWATMGGSRFNYQLAEDWPIQINPDSVLCGRAFTTQFVPYRPDMWKAIDDRGKKEGRRAQNVWGVEQLQKGDVYVADQFGLHKNGPTIGDRVAADIYKRTGTGIVYNGAVRDLEGLKEMGGFTSFIDSYTPSYHNPGSDQNTMILSFNKPTRIRQVTVMPGDVVLGKQGVVIFIPPHLAEQVVKASERTRLEDMFAHIRTAEGKYTAGQMDAGWPPAIRADYLAWLKAAAKDKKIKLPVAKAQVDEIIAANEVANVH</sequence>
<organism evidence="2 3">
    <name type="scientific">Mucilaginibacter calamicampi</name>
    <dbReference type="NCBI Taxonomy" id="1302352"/>
    <lineage>
        <taxon>Bacteria</taxon>
        <taxon>Pseudomonadati</taxon>
        <taxon>Bacteroidota</taxon>
        <taxon>Sphingobacteriia</taxon>
        <taxon>Sphingobacteriales</taxon>
        <taxon>Sphingobacteriaceae</taxon>
        <taxon>Mucilaginibacter</taxon>
    </lineage>
</organism>
<dbReference type="RefSeq" id="WP_377101419.1">
    <property type="nucleotide sequence ID" value="NZ_JBHTHU010000019.1"/>
</dbReference>
<dbReference type="Gene3D" id="3.50.30.40">
    <property type="entry name" value="Ribonuclease E inhibitor RraA/RraA-like"/>
    <property type="match status" value="1"/>
</dbReference>
<reference evidence="3" key="1">
    <citation type="journal article" date="2019" name="Int. J. Syst. Evol. Microbiol.">
        <title>The Global Catalogue of Microorganisms (GCM) 10K type strain sequencing project: providing services to taxonomists for standard genome sequencing and annotation.</title>
        <authorList>
            <consortium name="The Broad Institute Genomics Platform"/>
            <consortium name="The Broad Institute Genome Sequencing Center for Infectious Disease"/>
            <person name="Wu L."/>
            <person name="Ma J."/>
        </authorList>
    </citation>
    <scope>NUCLEOTIDE SEQUENCE [LARGE SCALE GENOMIC DNA]</scope>
    <source>
        <strain evidence="3">CCUG 63418</strain>
    </source>
</reference>
<comment type="caution">
    <text evidence="2">The sequence shown here is derived from an EMBL/GenBank/DDBJ whole genome shotgun (WGS) entry which is preliminary data.</text>
</comment>
<feature type="signal peptide" evidence="1">
    <location>
        <begin position="1"/>
        <end position="22"/>
    </location>
</feature>
<dbReference type="EMBL" id="JBHTHU010000019">
    <property type="protein sequence ID" value="MFD0751348.1"/>
    <property type="molecule type" value="Genomic_DNA"/>
</dbReference>
<keyword evidence="1" id="KW-0732">Signal</keyword>
<feature type="chain" id="PRO_5045614928" evidence="1">
    <location>
        <begin position="23"/>
        <end position="333"/>
    </location>
</feature>
<dbReference type="InterPro" id="IPR005493">
    <property type="entry name" value="RraA/RraA-like"/>
</dbReference>
<evidence type="ECO:0000313" key="2">
    <source>
        <dbReference type="EMBL" id="MFD0751348.1"/>
    </source>
</evidence>
<accession>A0ABW2YZQ8</accession>
<evidence type="ECO:0000256" key="1">
    <source>
        <dbReference type="SAM" id="SignalP"/>
    </source>
</evidence>
<dbReference type="InterPro" id="IPR036704">
    <property type="entry name" value="RraA/RraA-like_sf"/>
</dbReference>
<dbReference type="SUPFAM" id="SSF89562">
    <property type="entry name" value="RraA-like"/>
    <property type="match status" value="1"/>
</dbReference>
<gene>
    <name evidence="2" type="ORF">ACFQZS_14455</name>
</gene>
<protein>
    <submittedName>
        <fullName evidence="2">RraA family protein</fullName>
    </submittedName>
</protein>
<dbReference type="Pfam" id="PF03737">
    <property type="entry name" value="RraA-like"/>
    <property type="match status" value="1"/>
</dbReference>
<evidence type="ECO:0000313" key="3">
    <source>
        <dbReference type="Proteomes" id="UP001596958"/>
    </source>
</evidence>